<organism evidence="1 2">
    <name type="scientific">Piromyces finnis</name>
    <dbReference type="NCBI Taxonomy" id="1754191"/>
    <lineage>
        <taxon>Eukaryota</taxon>
        <taxon>Fungi</taxon>
        <taxon>Fungi incertae sedis</taxon>
        <taxon>Chytridiomycota</taxon>
        <taxon>Chytridiomycota incertae sedis</taxon>
        <taxon>Neocallimastigomycetes</taxon>
        <taxon>Neocallimastigales</taxon>
        <taxon>Neocallimastigaceae</taxon>
        <taxon>Piromyces</taxon>
    </lineage>
</organism>
<accession>A0A1Y1VGS5</accession>
<keyword evidence="2" id="KW-1185">Reference proteome</keyword>
<reference evidence="1 2" key="1">
    <citation type="submission" date="2016-08" db="EMBL/GenBank/DDBJ databases">
        <title>Genomes of anaerobic fungi encode conserved fungal cellulosomes for biomass hydrolysis.</title>
        <authorList>
            <consortium name="DOE Joint Genome Institute"/>
            <person name="Haitjema C.H."/>
            <person name="Gilmore S.P."/>
            <person name="Henske J.K."/>
            <person name="Solomon K.V."/>
            <person name="De Groot R."/>
            <person name="Kuo A."/>
            <person name="Mondo S.J."/>
            <person name="Salamov A.A."/>
            <person name="Labutti K."/>
            <person name="Zhao Z."/>
            <person name="Chiniquy J."/>
            <person name="Barry K."/>
            <person name="Brewer H.M."/>
            <person name="Purvine S.O."/>
            <person name="Wright A.T."/>
            <person name="Boxma B."/>
            <person name="Van Alen T."/>
            <person name="Hackstein J.H."/>
            <person name="Baker S.E."/>
            <person name="Grigoriev I.V."/>
            <person name="O'Malley M.A."/>
        </authorList>
    </citation>
    <scope>NUCLEOTIDE SEQUENCE [LARGE SCALE GENOMIC DNA]</scope>
    <source>
        <strain evidence="2">finn</strain>
    </source>
</reference>
<dbReference type="AlphaFoldDB" id="A0A1Y1VGS5"/>
<reference evidence="1 2" key="2">
    <citation type="submission" date="2016-08" db="EMBL/GenBank/DDBJ databases">
        <title>Pervasive Adenine N6-methylation of Active Genes in Fungi.</title>
        <authorList>
            <consortium name="DOE Joint Genome Institute"/>
            <person name="Mondo S.J."/>
            <person name="Dannebaum R.O."/>
            <person name="Kuo R.C."/>
            <person name="Labutti K."/>
            <person name="Haridas S."/>
            <person name="Kuo A."/>
            <person name="Salamov A."/>
            <person name="Ahrendt S.R."/>
            <person name="Lipzen A."/>
            <person name="Sullivan W."/>
            <person name="Andreopoulos W.B."/>
            <person name="Clum A."/>
            <person name="Lindquist E."/>
            <person name="Daum C."/>
            <person name="Ramamoorthy G.K."/>
            <person name="Gryganskyi A."/>
            <person name="Culley D."/>
            <person name="Magnuson J.K."/>
            <person name="James T.Y."/>
            <person name="O'Malley M.A."/>
            <person name="Stajich J.E."/>
            <person name="Spatafora J.W."/>
            <person name="Visel A."/>
            <person name="Grigoriev I.V."/>
        </authorList>
    </citation>
    <scope>NUCLEOTIDE SEQUENCE [LARGE SCALE GENOMIC DNA]</scope>
    <source>
        <strain evidence="2">finn</strain>
    </source>
</reference>
<name>A0A1Y1VGS5_9FUNG</name>
<dbReference type="Proteomes" id="UP000193719">
    <property type="component" value="Unassembled WGS sequence"/>
</dbReference>
<proteinExistence type="predicted"/>
<dbReference type="EMBL" id="MCFH01000008">
    <property type="protein sequence ID" value="ORX55935.1"/>
    <property type="molecule type" value="Genomic_DNA"/>
</dbReference>
<evidence type="ECO:0000313" key="2">
    <source>
        <dbReference type="Proteomes" id="UP000193719"/>
    </source>
</evidence>
<dbReference type="OrthoDB" id="2136468at2759"/>
<evidence type="ECO:0000313" key="1">
    <source>
        <dbReference type="EMBL" id="ORX55935.1"/>
    </source>
</evidence>
<comment type="caution">
    <text evidence="1">The sequence shown here is derived from an EMBL/GenBank/DDBJ whole genome shotgun (WGS) entry which is preliminary data.</text>
</comment>
<gene>
    <name evidence="1" type="ORF">BCR36DRAFT_581093</name>
</gene>
<protein>
    <submittedName>
        <fullName evidence="1">Uncharacterized protein</fullName>
    </submittedName>
</protein>
<sequence length="182" mass="21189">MAAPSYDLEKVEKDNDVKDIIDEMNDEENNEVEDNIFYFLNGDTLKNPKFWKDFMTYFAIPFIQGAFYGLGEYVAHAAVAKYGFLKKPYNQLPEKKNKFHINPKHNQTEPVAVAMGVDKGIYEQLVFQTVMEKSSKMMNKNNQNKENSQNPKIIKKEETFGLKDLINNENKNNLVIKRSFLF</sequence>